<name>A0ABP0LMQ2_9DINO</name>
<evidence type="ECO:0000313" key="1">
    <source>
        <dbReference type="EMBL" id="CAK9040497.1"/>
    </source>
</evidence>
<dbReference type="EMBL" id="CAXAMN010013335">
    <property type="protein sequence ID" value="CAK9040497.1"/>
    <property type="molecule type" value="Genomic_DNA"/>
</dbReference>
<evidence type="ECO:0008006" key="3">
    <source>
        <dbReference type="Google" id="ProtNLM"/>
    </source>
</evidence>
<proteinExistence type="predicted"/>
<accession>A0ABP0LMQ2</accession>
<gene>
    <name evidence="1" type="ORF">CCMP2556_LOCUS21800</name>
</gene>
<evidence type="ECO:0000313" key="2">
    <source>
        <dbReference type="Proteomes" id="UP001642484"/>
    </source>
</evidence>
<keyword evidence="2" id="KW-1185">Reference proteome</keyword>
<organism evidence="1 2">
    <name type="scientific">Durusdinium trenchii</name>
    <dbReference type="NCBI Taxonomy" id="1381693"/>
    <lineage>
        <taxon>Eukaryota</taxon>
        <taxon>Sar</taxon>
        <taxon>Alveolata</taxon>
        <taxon>Dinophyceae</taxon>
        <taxon>Suessiales</taxon>
        <taxon>Symbiodiniaceae</taxon>
        <taxon>Durusdinium</taxon>
    </lineage>
</organism>
<reference evidence="1 2" key="1">
    <citation type="submission" date="2024-02" db="EMBL/GenBank/DDBJ databases">
        <authorList>
            <person name="Chen Y."/>
            <person name="Shah S."/>
            <person name="Dougan E. K."/>
            <person name="Thang M."/>
            <person name="Chan C."/>
        </authorList>
    </citation>
    <scope>NUCLEOTIDE SEQUENCE [LARGE SCALE GENOMIC DNA]</scope>
</reference>
<comment type="caution">
    <text evidence="1">The sequence shown here is derived from an EMBL/GenBank/DDBJ whole genome shotgun (WGS) entry which is preliminary data.</text>
</comment>
<sequence>MADLASLPAGERVRVLGGRNFEKFHGGMEGTIVENSPDSRNMRVQFDDATTSGSDPIVVAYRHLEHATNQGGYRHVKKEDIKVEKTESSALLKADSDGNDQWTCSKTLRPARICIKD</sequence>
<protein>
    <recommendedName>
        <fullName evidence="3">KOW domain-containing protein</fullName>
    </recommendedName>
</protein>
<dbReference type="Proteomes" id="UP001642484">
    <property type="component" value="Unassembled WGS sequence"/>
</dbReference>